<evidence type="ECO:0000256" key="3">
    <source>
        <dbReference type="ARBA" id="ARBA00016840"/>
    </source>
</evidence>
<dbReference type="PANTHER" id="PTHR46321">
    <property type="entry name" value="KIF1-BINDING PROTEIN"/>
    <property type="match status" value="1"/>
</dbReference>
<keyword evidence="6" id="KW-0175">Coiled coil</keyword>
<proteinExistence type="inferred from homology"/>
<evidence type="ECO:0000256" key="7">
    <source>
        <dbReference type="SAM" id="MobiDB-lite"/>
    </source>
</evidence>
<organism evidence="8 9">
    <name type="scientific">Periplaneta americana</name>
    <name type="common">American cockroach</name>
    <name type="synonym">Blatta americana</name>
    <dbReference type="NCBI Taxonomy" id="6978"/>
    <lineage>
        <taxon>Eukaryota</taxon>
        <taxon>Metazoa</taxon>
        <taxon>Ecdysozoa</taxon>
        <taxon>Arthropoda</taxon>
        <taxon>Hexapoda</taxon>
        <taxon>Insecta</taxon>
        <taxon>Pterygota</taxon>
        <taxon>Neoptera</taxon>
        <taxon>Polyneoptera</taxon>
        <taxon>Dictyoptera</taxon>
        <taxon>Blattodea</taxon>
        <taxon>Blattoidea</taxon>
        <taxon>Blattidae</taxon>
        <taxon>Blattinae</taxon>
        <taxon>Periplaneta</taxon>
    </lineage>
</organism>
<name>A0ABQ8S786_PERAM</name>
<feature type="compositionally biased region" description="Polar residues" evidence="7">
    <location>
        <begin position="403"/>
        <end position="417"/>
    </location>
</feature>
<dbReference type="Pfam" id="PF12309">
    <property type="entry name" value="KBP_C"/>
    <property type="match status" value="2"/>
</dbReference>
<sequence>MDNILEDNAFQTLHGQYNKLKSLQKNDKTGTETEPLWKDNEAKILLDTMTTNIENLMECIGKDNISYYRLLSMKYALFYEEATFLINIGNERQAEEIMSKTISSIEDNFIRPEITFLVITVIHHYTFLLYKKGEINKAMNMLENLEKMYTKFKSQGIDSGLYIIDDLFEPKSSITPRKENIRNVEKIMTNNFLILSFIHNNQGNKDKFAFYNHQVLKNHLEIREVEAGAWAKQASRLATYFITKNRFREARHHLAAASHVLEECETELKNSESSKANISKLKLTMPEELAVEEESQQNSPQLMKWQEDIRLKFADIAKCWVKYGLALFCISKTRFMSLFCRESNEFLNNQWLLPFEMLLPGTHTKYKAFKNKTYEQHMDKNTLLSENQSDSPHSGMKPESGLKESQPTENTNITSVISPEVEKSEPQEEAPSIVGDITTTESLIIEEVGMIFENPELKGSNSFEINKDSGDTEVKLDFETKKQNDDEENLLLFHSLDLSEEEKLVSADMIQSTEQARSLFLFTYYSWVKRKETLGTLKDHPMEYTNAIIDLSELYSYLAFYEENIDSQYSVQKLRADALETMRHVLQAVRPQGYMAANIVLLRELADVQLEMLSLNLQRLYTVHENESQNKNIAPDFILHKMEALAHIYSRLENFADSLRHGAEFGDGLNDVSAMEMPEYSFSFQI</sequence>
<evidence type="ECO:0000256" key="1">
    <source>
        <dbReference type="ARBA" id="ARBA00004245"/>
    </source>
</evidence>
<keyword evidence="5" id="KW-0206">Cytoskeleton</keyword>
<comment type="caution">
    <text evidence="8">The sequence shown here is derived from an EMBL/GenBank/DDBJ whole genome shotgun (WGS) entry which is preliminary data.</text>
</comment>
<dbReference type="EMBL" id="JAJSOF020000033">
    <property type="protein sequence ID" value="KAJ4429820.1"/>
    <property type="molecule type" value="Genomic_DNA"/>
</dbReference>
<evidence type="ECO:0000313" key="8">
    <source>
        <dbReference type="EMBL" id="KAJ4429820.1"/>
    </source>
</evidence>
<evidence type="ECO:0000256" key="6">
    <source>
        <dbReference type="SAM" id="Coils"/>
    </source>
</evidence>
<evidence type="ECO:0000313" key="9">
    <source>
        <dbReference type="Proteomes" id="UP001148838"/>
    </source>
</evidence>
<feature type="coiled-coil region" evidence="6">
    <location>
        <begin position="254"/>
        <end position="281"/>
    </location>
</feature>
<keyword evidence="9" id="KW-1185">Reference proteome</keyword>
<accession>A0ABQ8S786</accession>
<protein>
    <recommendedName>
        <fullName evidence="3">KIF-binding protein</fullName>
    </recommendedName>
</protein>
<keyword evidence="4" id="KW-0963">Cytoplasm</keyword>
<dbReference type="PANTHER" id="PTHR46321:SF1">
    <property type="entry name" value="KIF-BINDING PROTEIN"/>
    <property type="match status" value="1"/>
</dbReference>
<gene>
    <name evidence="8" type="ORF">ANN_22024</name>
</gene>
<evidence type="ECO:0000256" key="5">
    <source>
        <dbReference type="ARBA" id="ARBA00023212"/>
    </source>
</evidence>
<dbReference type="InterPro" id="IPR022083">
    <property type="entry name" value="KBP"/>
</dbReference>
<dbReference type="Proteomes" id="UP001148838">
    <property type="component" value="Unassembled WGS sequence"/>
</dbReference>
<comment type="similarity">
    <text evidence="2">Belongs to the KIF-binding protein family.</text>
</comment>
<comment type="subcellular location">
    <subcellularLocation>
        <location evidence="1">Cytoplasm</location>
        <location evidence="1">Cytoskeleton</location>
    </subcellularLocation>
</comment>
<reference evidence="8 9" key="1">
    <citation type="journal article" date="2022" name="Allergy">
        <title>Genome assembly and annotation of Periplaneta americana reveal a comprehensive cockroach allergen profile.</title>
        <authorList>
            <person name="Wang L."/>
            <person name="Xiong Q."/>
            <person name="Saelim N."/>
            <person name="Wang L."/>
            <person name="Nong W."/>
            <person name="Wan A.T."/>
            <person name="Shi M."/>
            <person name="Liu X."/>
            <person name="Cao Q."/>
            <person name="Hui J.H.L."/>
            <person name="Sookrung N."/>
            <person name="Leung T.F."/>
            <person name="Tungtrongchitr A."/>
            <person name="Tsui S.K.W."/>
        </authorList>
    </citation>
    <scope>NUCLEOTIDE SEQUENCE [LARGE SCALE GENOMIC DNA]</scope>
    <source>
        <strain evidence="8">PWHHKU_190912</strain>
    </source>
</reference>
<evidence type="ECO:0000256" key="4">
    <source>
        <dbReference type="ARBA" id="ARBA00022490"/>
    </source>
</evidence>
<feature type="region of interest" description="Disordered" evidence="7">
    <location>
        <begin position="384"/>
        <end position="433"/>
    </location>
</feature>
<evidence type="ECO:0000256" key="2">
    <source>
        <dbReference type="ARBA" id="ARBA00010305"/>
    </source>
</evidence>